<gene>
    <name evidence="1" type="ORF">NSJP_1033</name>
</gene>
<dbReference type="KEGG" id="nja:NSJP_1033"/>
<sequence>MELKIPSREQAYWGLRAMKTVAMADGALDDAEVHLMTAVQRVFGTDHPLEQLEPITPAELAAALPDRQIRRQLVNGFIVMSLIDRDASKAEADLVSQFAHALEVSSPEVNDLRHVVEREMFHLRLDLARRVWLREKVKEIWETNGIRGIYRFMRGMVGRYEDAALAGRYKALEQYPTGSLGRAYWEYCRTNGFAFPGEKGGAAEPILFHDCAHVLSGYGTDPEGEVQVACFSAGFQRRDPFLFVFFVLLQFHVGVRMTPITKARTGFFDPEKALIALRRGAAMNVDLNNGWDPWPVLRDQVEDLRRRYNIPPKESFQPFR</sequence>
<dbReference type="SUPFAM" id="SSF158682">
    <property type="entry name" value="TerB-like"/>
    <property type="match status" value="1"/>
</dbReference>
<dbReference type="Proteomes" id="UP000192042">
    <property type="component" value="Chromosome I"/>
</dbReference>
<keyword evidence="2" id="KW-1185">Reference proteome</keyword>
<dbReference type="EMBL" id="LT828648">
    <property type="protein sequence ID" value="SLM47205.1"/>
    <property type="molecule type" value="Genomic_DNA"/>
</dbReference>
<organism evidence="1 2">
    <name type="scientific">Nitrospira japonica</name>
    <dbReference type="NCBI Taxonomy" id="1325564"/>
    <lineage>
        <taxon>Bacteria</taxon>
        <taxon>Pseudomonadati</taxon>
        <taxon>Nitrospirota</taxon>
        <taxon>Nitrospiria</taxon>
        <taxon>Nitrospirales</taxon>
        <taxon>Nitrospiraceae</taxon>
        <taxon>Nitrospira</taxon>
    </lineage>
</organism>
<dbReference type="RefSeq" id="WP_080885780.1">
    <property type="nucleotide sequence ID" value="NZ_LT828648.1"/>
</dbReference>
<proteinExistence type="predicted"/>
<reference evidence="1 2" key="1">
    <citation type="submission" date="2017-03" db="EMBL/GenBank/DDBJ databases">
        <authorList>
            <person name="Afonso C.L."/>
            <person name="Miller P.J."/>
            <person name="Scott M.A."/>
            <person name="Spackman E."/>
            <person name="Goraichik I."/>
            <person name="Dimitrov K.M."/>
            <person name="Suarez D.L."/>
            <person name="Swayne D.E."/>
        </authorList>
    </citation>
    <scope>NUCLEOTIDE SEQUENCE [LARGE SCALE GENOMIC DNA]</scope>
    <source>
        <strain evidence="1">Genome sequencing of Nitrospira japonica strain NJ11</strain>
    </source>
</reference>
<evidence type="ECO:0000313" key="2">
    <source>
        <dbReference type="Proteomes" id="UP000192042"/>
    </source>
</evidence>
<protein>
    <recommendedName>
        <fullName evidence="3">TerB family tellurite resistance protein</fullName>
    </recommendedName>
</protein>
<dbReference type="InterPro" id="IPR029024">
    <property type="entry name" value="TerB-like"/>
</dbReference>
<accession>A0A1W1I2J0</accession>
<dbReference type="OrthoDB" id="9775927at2"/>
<name>A0A1W1I2J0_9BACT</name>
<dbReference type="Gene3D" id="1.10.3680.10">
    <property type="entry name" value="TerB-like"/>
    <property type="match status" value="1"/>
</dbReference>
<evidence type="ECO:0008006" key="3">
    <source>
        <dbReference type="Google" id="ProtNLM"/>
    </source>
</evidence>
<evidence type="ECO:0000313" key="1">
    <source>
        <dbReference type="EMBL" id="SLM47205.1"/>
    </source>
</evidence>
<dbReference type="STRING" id="1325564.NSJP_1033"/>
<dbReference type="AlphaFoldDB" id="A0A1W1I2J0"/>